<reference evidence="3" key="1">
    <citation type="submission" date="2016-11" db="UniProtKB">
        <authorList>
            <consortium name="WormBaseParasite"/>
        </authorList>
    </citation>
    <scope>IDENTIFICATION</scope>
</reference>
<evidence type="ECO:0000313" key="3">
    <source>
        <dbReference type="WBParaSite" id="Csp11.Scaffold603.g5516.t1"/>
    </source>
</evidence>
<sequence length="265" mass="29679">MTMLLTKKMIMTVSEPPSSLSKQAPPASSRDSNCQQYPPPSGSSSPLDSWLEAPGIEFIGCKWHIIRNGIVYTTWTKTSHQEACLEKKKKDSSQHPDSLRTPSYSYQPPPRVAPSSQPHEELGYPQVSENQASDGDSNKRSQEENEEDYSTESPPYITTAEELANPRFGIDSSSEYDSRSPSLPTDSEKNFGVSEQPVRHHHRTSMPSSATIGPRRDPNPMKPRAQKRKDPSDLFGNIMNNWNSQPKSSVVHEPKKFPAVKKTRK</sequence>
<proteinExistence type="predicted"/>
<accession>A0A1I7TFT5</accession>
<feature type="region of interest" description="Disordered" evidence="1">
    <location>
        <begin position="86"/>
        <end position="265"/>
    </location>
</feature>
<name>A0A1I7TFT5_9PELO</name>
<feature type="region of interest" description="Disordered" evidence="1">
    <location>
        <begin position="11"/>
        <end position="48"/>
    </location>
</feature>
<dbReference type="AlphaFoldDB" id="A0A1I7TFT5"/>
<evidence type="ECO:0000313" key="2">
    <source>
        <dbReference type="Proteomes" id="UP000095282"/>
    </source>
</evidence>
<evidence type="ECO:0000256" key="1">
    <source>
        <dbReference type="SAM" id="MobiDB-lite"/>
    </source>
</evidence>
<feature type="compositionally biased region" description="Low complexity" evidence="1">
    <location>
        <begin position="172"/>
        <end position="182"/>
    </location>
</feature>
<dbReference type="Proteomes" id="UP000095282">
    <property type="component" value="Unplaced"/>
</dbReference>
<feature type="compositionally biased region" description="Polar residues" evidence="1">
    <location>
        <begin position="238"/>
        <end position="248"/>
    </location>
</feature>
<keyword evidence="2" id="KW-1185">Reference proteome</keyword>
<dbReference type="WBParaSite" id="Csp11.Scaffold603.g5516.t1">
    <property type="protein sequence ID" value="Csp11.Scaffold603.g5516.t1"/>
    <property type="gene ID" value="Csp11.Scaffold603.g5516"/>
</dbReference>
<feature type="compositionally biased region" description="Basic and acidic residues" evidence="1">
    <location>
        <begin position="86"/>
        <end position="98"/>
    </location>
</feature>
<organism evidence="2 3">
    <name type="scientific">Caenorhabditis tropicalis</name>
    <dbReference type="NCBI Taxonomy" id="1561998"/>
    <lineage>
        <taxon>Eukaryota</taxon>
        <taxon>Metazoa</taxon>
        <taxon>Ecdysozoa</taxon>
        <taxon>Nematoda</taxon>
        <taxon>Chromadorea</taxon>
        <taxon>Rhabditida</taxon>
        <taxon>Rhabditina</taxon>
        <taxon>Rhabditomorpha</taxon>
        <taxon>Rhabditoidea</taxon>
        <taxon>Rhabditidae</taxon>
        <taxon>Peloderinae</taxon>
        <taxon>Caenorhabditis</taxon>
    </lineage>
</organism>
<protein>
    <submittedName>
        <fullName evidence="3">WW domain-containing protein</fullName>
    </submittedName>
</protein>